<sequence length="113" mass="12528">MEKNMLGSLQEYQEARFTKRVAFQKGESVVFVLNFMPGQQLPAHQHPGTHVFILALEGTGTVTADGTAYELRKGDIIHLEGDETFAYVNDGQENASLYVILTKIPGPEYAQNV</sequence>
<proteinExistence type="predicted"/>
<evidence type="ECO:0000313" key="3">
    <source>
        <dbReference type="Proteomes" id="UP000681162"/>
    </source>
</evidence>
<reference evidence="2 3" key="1">
    <citation type="submission" date="2021-03" db="EMBL/GenBank/DDBJ databases">
        <title>Antimicrobial resistance genes in bacteria isolated from Japanese honey, and their potential for conferring macrolide and lincosamide resistance in the American foulbrood pathogen Paenibacillus larvae.</title>
        <authorList>
            <person name="Okamoto M."/>
            <person name="Kumagai M."/>
            <person name="Kanamori H."/>
            <person name="Takamatsu D."/>
        </authorList>
    </citation>
    <scope>NUCLEOTIDE SEQUENCE [LARGE SCALE GENOMIC DNA]</scope>
    <source>
        <strain evidence="2 3">J41TS12</strain>
    </source>
</reference>
<organism evidence="2 3">
    <name type="scientific">Paenibacillus antibioticophila</name>
    <dbReference type="NCBI Taxonomy" id="1274374"/>
    <lineage>
        <taxon>Bacteria</taxon>
        <taxon>Bacillati</taxon>
        <taxon>Bacillota</taxon>
        <taxon>Bacilli</taxon>
        <taxon>Bacillales</taxon>
        <taxon>Paenibacillaceae</taxon>
        <taxon>Paenibacillus</taxon>
    </lineage>
</organism>
<dbReference type="InterPro" id="IPR011051">
    <property type="entry name" value="RmlC_Cupin_sf"/>
</dbReference>
<evidence type="ECO:0000313" key="2">
    <source>
        <dbReference type="EMBL" id="GIO35697.1"/>
    </source>
</evidence>
<dbReference type="EMBL" id="BORR01000002">
    <property type="protein sequence ID" value="GIO35697.1"/>
    <property type="molecule type" value="Genomic_DNA"/>
</dbReference>
<dbReference type="Gene3D" id="2.60.120.10">
    <property type="entry name" value="Jelly Rolls"/>
    <property type="match status" value="1"/>
</dbReference>
<feature type="domain" description="Cupin type-2" evidence="1">
    <location>
        <begin position="32"/>
        <end position="100"/>
    </location>
</feature>
<dbReference type="AlphaFoldDB" id="A0A920CGH3"/>
<accession>A0A920CGH3</accession>
<dbReference type="PANTHER" id="PTHR37694:SF1">
    <property type="entry name" value="SLR8022 PROTEIN"/>
    <property type="match status" value="1"/>
</dbReference>
<gene>
    <name evidence="2" type="ORF">J41TS12_05580</name>
</gene>
<dbReference type="Pfam" id="PF07883">
    <property type="entry name" value="Cupin_2"/>
    <property type="match status" value="1"/>
</dbReference>
<keyword evidence="3" id="KW-1185">Reference proteome</keyword>
<comment type="caution">
    <text evidence="2">The sequence shown here is derived from an EMBL/GenBank/DDBJ whole genome shotgun (WGS) entry which is preliminary data.</text>
</comment>
<dbReference type="Proteomes" id="UP000681162">
    <property type="component" value="Unassembled WGS sequence"/>
</dbReference>
<dbReference type="InterPro" id="IPR014710">
    <property type="entry name" value="RmlC-like_jellyroll"/>
</dbReference>
<dbReference type="PANTHER" id="PTHR37694">
    <property type="entry name" value="SLR8022 PROTEIN"/>
    <property type="match status" value="1"/>
</dbReference>
<dbReference type="SUPFAM" id="SSF51182">
    <property type="entry name" value="RmlC-like cupins"/>
    <property type="match status" value="1"/>
</dbReference>
<evidence type="ECO:0000259" key="1">
    <source>
        <dbReference type="Pfam" id="PF07883"/>
    </source>
</evidence>
<dbReference type="InterPro" id="IPR013096">
    <property type="entry name" value="Cupin_2"/>
</dbReference>
<name>A0A920CGH3_9BACL</name>
<protein>
    <recommendedName>
        <fullName evidence="1">Cupin type-2 domain-containing protein</fullName>
    </recommendedName>
</protein>
<dbReference type="RefSeq" id="WP_212938110.1">
    <property type="nucleotide sequence ID" value="NZ_BORR01000002.1"/>
</dbReference>